<evidence type="ECO:0000313" key="1">
    <source>
        <dbReference type="EMBL" id="PPK77493.1"/>
    </source>
</evidence>
<proteinExistence type="predicted"/>
<dbReference type="RefSeq" id="WP_104439265.1">
    <property type="nucleotide sequence ID" value="NZ_PTJA01000016.1"/>
</dbReference>
<name>A0A2S6HJC8_9FIRM</name>
<organism evidence="1 2">
    <name type="scientific">Lacrimispora xylanisolvens</name>
    <dbReference type="NCBI Taxonomy" id="384636"/>
    <lineage>
        <taxon>Bacteria</taxon>
        <taxon>Bacillati</taxon>
        <taxon>Bacillota</taxon>
        <taxon>Clostridia</taxon>
        <taxon>Lachnospirales</taxon>
        <taxon>Lachnospiraceae</taxon>
        <taxon>Lacrimispora</taxon>
    </lineage>
</organism>
<dbReference type="Pfam" id="PF14337">
    <property type="entry name" value="Abi_alpha"/>
    <property type="match status" value="1"/>
</dbReference>
<dbReference type="OrthoDB" id="1347735at2"/>
<keyword evidence="2" id="KW-1185">Reference proteome</keyword>
<evidence type="ECO:0000313" key="2">
    <source>
        <dbReference type="Proteomes" id="UP000237749"/>
    </source>
</evidence>
<gene>
    <name evidence="1" type="ORF">BXY41_11631</name>
</gene>
<dbReference type="AlphaFoldDB" id="A0A2S6HJC8"/>
<comment type="caution">
    <text evidence="1">The sequence shown here is derived from an EMBL/GenBank/DDBJ whole genome shotgun (WGS) entry which is preliminary data.</text>
</comment>
<dbReference type="Proteomes" id="UP000237749">
    <property type="component" value="Unassembled WGS sequence"/>
</dbReference>
<dbReference type="Gene3D" id="3.30.110.190">
    <property type="match status" value="1"/>
</dbReference>
<protein>
    <submittedName>
        <fullName evidence="1">Uncharacterized protein DUF4393</fullName>
    </submittedName>
</protein>
<reference evidence="1 2" key="1">
    <citation type="submission" date="2018-02" db="EMBL/GenBank/DDBJ databases">
        <title>Genomic Encyclopedia of Archaeal and Bacterial Type Strains, Phase II (KMG-II): from individual species to whole genera.</title>
        <authorList>
            <person name="Goeker M."/>
        </authorList>
    </citation>
    <scope>NUCLEOTIDE SEQUENCE [LARGE SCALE GENOMIC DNA]</scope>
    <source>
        <strain evidence="1 2">DSM 3808</strain>
    </source>
</reference>
<accession>A0A2S6HJC8</accession>
<sequence length="275" mass="31444">MLDGFDKLAEGAGKALKNIPELYDDALKPSAQESGKLLARIPRAINAVFADLDKWILNKEYSIEETKKLLSYKLENISPEKIVTPEPYVAIPAIQAISYSMDSKELRNLYANLLAKSMNIDTKAYVHPSFVEIIKQMSPIDARILNEMPSNKTLPYVNLSSTEYDSEVKTINLNFISRRSFPYVTYIDFTDYETVNLSLGNLSRLGLTETRFAQQEPVPQKIKKSPHYNLCKTELETFLTNSKWRYEEQLLFLCLTSFGMGFYNVCIESFNPNML</sequence>
<dbReference type="InterPro" id="IPR025506">
    <property type="entry name" value="Abi_alpha"/>
</dbReference>
<dbReference type="EMBL" id="PTJA01000016">
    <property type="protein sequence ID" value="PPK77493.1"/>
    <property type="molecule type" value="Genomic_DNA"/>
</dbReference>